<dbReference type="AlphaFoldDB" id="A0AAV7TGQ8"/>
<keyword evidence="2" id="KW-1185">Reference proteome</keyword>
<proteinExistence type="predicted"/>
<gene>
    <name evidence="1" type="ORF">NDU88_000863</name>
</gene>
<protein>
    <submittedName>
        <fullName evidence="1">Uncharacterized protein</fullName>
    </submittedName>
</protein>
<dbReference type="EMBL" id="JANPWB010000006">
    <property type="protein sequence ID" value="KAJ1175576.1"/>
    <property type="molecule type" value="Genomic_DNA"/>
</dbReference>
<accession>A0AAV7TGQ8</accession>
<comment type="caution">
    <text evidence="1">The sequence shown here is derived from an EMBL/GenBank/DDBJ whole genome shotgun (WGS) entry which is preliminary data.</text>
</comment>
<reference evidence="1" key="1">
    <citation type="journal article" date="2022" name="bioRxiv">
        <title>Sequencing and chromosome-scale assembly of the giantPleurodeles waltlgenome.</title>
        <authorList>
            <person name="Brown T."/>
            <person name="Elewa A."/>
            <person name="Iarovenko S."/>
            <person name="Subramanian E."/>
            <person name="Araus A.J."/>
            <person name="Petzold A."/>
            <person name="Susuki M."/>
            <person name="Suzuki K.-i.T."/>
            <person name="Hayashi T."/>
            <person name="Toyoda A."/>
            <person name="Oliveira C."/>
            <person name="Osipova E."/>
            <person name="Leigh N.D."/>
            <person name="Simon A."/>
            <person name="Yun M.H."/>
        </authorList>
    </citation>
    <scope>NUCLEOTIDE SEQUENCE</scope>
    <source>
        <strain evidence="1">20211129_DDA</strain>
        <tissue evidence="1">Liver</tissue>
    </source>
</reference>
<organism evidence="1 2">
    <name type="scientific">Pleurodeles waltl</name>
    <name type="common">Iberian ribbed newt</name>
    <dbReference type="NCBI Taxonomy" id="8319"/>
    <lineage>
        <taxon>Eukaryota</taxon>
        <taxon>Metazoa</taxon>
        <taxon>Chordata</taxon>
        <taxon>Craniata</taxon>
        <taxon>Vertebrata</taxon>
        <taxon>Euteleostomi</taxon>
        <taxon>Amphibia</taxon>
        <taxon>Batrachia</taxon>
        <taxon>Caudata</taxon>
        <taxon>Salamandroidea</taxon>
        <taxon>Salamandridae</taxon>
        <taxon>Pleurodelinae</taxon>
        <taxon>Pleurodeles</taxon>
    </lineage>
</organism>
<sequence>MRGHRCPVGVTACQFDGGCLACSWAPRTFLTTAVEGPVGIGPRSEPENEAVVRISGGSVSQMVCLPCVESHPASVIICIWFRVSGRNAEPSCKNKSGSALTQSPITPSTVCTRFLFPLRAPAVLNLAPSKVYIGDEAGYGIPASTAGARQSPAEMG</sequence>
<dbReference type="Proteomes" id="UP001066276">
    <property type="component" value="Chromosome 3_2"/>
</dbReference>
<evidence type="ECO:0000313" key="1">
    <source>
        <dbReference type="EMBL" id="KAJ1175576.1"/>
    </source>
</evidence>
<name>A0AAV7TGQ8_PLEWA</name>
<evidence type="ECO:0000313" key="2">
    <source>
        <dbReference type="Proteomes" id="UP001066276"/>
    </source>
</evidence>